<dbReference type="AlphaFoldDB" id="A0A1L7AL93"/>
<dbReference type="Proteomes" id="UP000185494">
    <property type="component" value="Chromosome 2"/>
</dbReference>
<reference evidence="1 2" key="1">
    <citation type="submission" date="2016-05" db="EMBL/GenBank/DDBJ databases">
        <title>Complete Genome and Methylome Analysis of Psychrotrophic Bacterial Isolates from Antarctic Lake Untersee.</title>
        <authorList>
            <person name="Fomenkov A."/>
            <person name="Akimov V.N."/>
            <person name="Vasilyeva L.V."/>
            <person name="Andersen D."/>
            <person name="Vincze T."/>
            <person name="Roberts R.J."/>
        </authorList>
    </citation>
    <scope>NUCLEOTIDE SEQUENCE [LARGE SCALE GENOMIC DNA]</scope>
    <source>
        <strain evidence="1 2">U14-5</strain>
    </source>
</reference>
<gene>
    <name evidence="1" type="ORF">RGI145_19560</name>
</gene>
<proteinExistence type="predicted"/>
<dbReference type="RefSeq" id="WP_075800257.1">
    <property type="nucleotide sequence ID" value="NZ_CP015584.1"/>
</dbReference>
<evidence type="ECO:0000313" key="1">
    <source>
        <dbReference type="EMBL" id="APT59545.1"/>
    </source>
</evidence>
<protein>
    <submittedName>
        <fullName evidence="1">Uncharacterized protein</fullName>
    </submittedName>
</protein>
<dbReference type="EMBL" id="CP015584">
    <property type="protein sequence ID" value="APT59545.1"/>
    <property type="molecule type" value="Genomic_DNA"/>
</dbReference>
<accession>A0A1L7AL93</accession>
<sequence>MSGSAFRQAASVFVARHLSAAARSRILADVAIRGREQLIREGRASRSFTTTVDGRKGAAESSVQPEGTIVYRFQLLGEAALFAMGYLRGRSPVKSGRFREGFVYAVGERGSKRGGAQAELYTTGRIIRPDSFDPQKVDADVGEILIFNRQPYSRKVDVQLVGNRRLRFSVPPDMFDDAAAAVQRRFPTLSARRIYQIRFPGQWVRKRGQGAGRAVESPALVISVRG</sequence>
<dbReference type="STRING" id="257708.RGI145_19560"/>
<organism evidence="1 2">
    <name type="scientific">Roseomonas gilardii</name>
    <dbReference type="NCBI Taxonomy" id="257708"/>
    <lineage>
        <taxon>Bacteria</taxon>
        <taxon>Pseudomonadati</taxon>
        <taxon>Pseudomonadota</taxon>
        <taxon>Alphaproteobacteria</taxon>
        <taxon>Acetobacterales</taxon>
        <taxon>Roseomonadaceae</taxon>
        <taxon>Roseomonas</taxon>
    </lineage>
</organism>
<dbReference type="KEGG" id="rgi:RGI145_19560"/>
<evidence type="ECO:0000313" key="2">
    <source>
        <dbReference type="Proteomes" id="UP000185494"/>
    </source>
</evidence>
<name>A0A1L7AL93_9PROT</name>